<accession>A0ABN6FFB7</accession>
<dbReference type="EMBL" id="AP024525">
    <property type="protein sequence ID" value="BCT75572.1"/>
    <property type="molecule type" value="Genomic_DNA"/>
</dbReference>
<dbReference type="Proteomes" id="UP001319861">
    <property type="component" value="Chromosome"/>
</dbReference>
<sequence>MGYMGTDYLDYAGVSDRTGISVGTLRRYLTQARTNRANGTPTRSDMPEPDTMFGRSPVWRPATIDRWMRRRPGKGVGGAEARERYKAERQAES</sequence>
<keyword evidence="3" id="KW-1185">Reference proteome</keyword>
<evidence type="ECO:0000313" key="3">
    <source>
        <dbReference type="Proteomes" id="UP001319861"/>
    </source>
</evidence>
<organism evidence="2 3">
    <name type="scientific">Sinomonas cyclohexanicum</name>
    <name type="common">Corynebacterium cyclohexanicum</name>
    <dbReference type="NCBI Taxonomy" id="322009"/>
    <lineage>
        <taxon>Bacteria</taxon>
        <taxon>Bacillati</taxon>
        <taxon>Actinomycetota</taxon>
        <taxon>Actinomycetes</taxon>
        <taxon>Micrococcales</taxon>
        <taxon>Micrococcaceae</taxon>
        <taxon>Sinomonas</taxon>
    </lineage>
</organism>
<feature type="region of interest" description="Disordered" evidence="1">
    <location>
        <begin position="69"/>
        <end position="93"/>
    </location>
</feature>
<feature type="region of interest" description="Disordered" evidence="1">
    <location>
        <begin position="31"/>
        <end position="57"/>
    </location>
</feature>
<proteinExistence type="predicted"/>
<feature type="compositionally biased region" description="Basic and acidic residues" evidence="1">
    <location>
        <begin position="80"/>
        <end position="93"/>
    </location>
</feature>
<evidence type="ECO:0000313" key="2">
    <source>
        <dbReference type="EMBL" id="BCT75572.1"/>
    </source>
</evidence>
<gene>
    <name evidence="2" type="ORF">SCMU_14140</name>
</gene>
<name>A0ABN6FFB7_SINCY</name>
<feature type="compositionally biased region" description="Polar residues" evidence="1">
    <location>
        <begin position="31"/>
        <end position="43"/>
    </location>
</feature>
<evidence type="ECO:0000256" key="1">
    <source>
        <dbReference type="SAM" id="MobiDB-lite"/>
    </source>
</evidence>
<reference evidence="2 3" key="1">
    <citation type="journal article" date="2021" name="J. Biosci. Bioeng.">
        <title>Identification and characterization of a chc gene cluster responsible for the aromatization pathway of cyclohexanecarboxylate degradation in Sinomonas cyclohexanicum ATCC 51369.</title>
        <authorList>
            <person name="Yamamoto T."/>
            <person name="Hasegawa Y."/>
            <person name="Lau P.C.K."/>
            <person name="Iwaki H."/>
        </authorList>
    </citation>
    <scope>NUCLEOTIDE SEQUENCE [LARGE SCALE GENOMIC DNA]</scope>
    <source>
        <strain evidence="2 3">ATCC 51369</strain>
    </source>
</reference>
<protein>
    <submittedName>
        <fullName evidence="2">Uncharacterized protein</fullName>
    </submittedName>
</protein>